<dbReference type="InterPro" id="IPR002401">
    <property type="entry name" value="Cyt_P450_E_grp-I"/>
</dbReference>
<evidence type="ECO:0000313" key="7">
    <source>
        <dbReference type="EMBL" id="KAJ5538710.1"/>
    </source>
</evidence>
<dbReference type="SUPFAM" id="SSF48264">
    <property type="entry name" value="Cytochrome P450"/>
    <property type="match status" value="1"/>
</dbReference>
<feature type="binding site" description="axial binding residue" evidence="5">
    <location>
        <position position="435"/>
    </location>
    <ligand>
        <name>heme</name>
        <dbReference type="ChEBI" id="CHEBI:30413"/>
    </ligand>
    <ligandPart>
        <name>Fe</name>
        <dbReference type="ChEBI" id="CHEBI:18248"/>
    </ligandPart>
</feature>
<dbReference type="InterPro" id="IPR001128">
    <property type="entry name" value="Cyt_P450"/>
</dbReference>
<dbReference type="Proteomes" id="UP001220324">
    <property type="component" value="Unassembled WGS sequence"/>
</dbReference>
<gene>
    <name evidence="7" type="ORF">N7494_008189</name>
</gene>
<dbReference type="InterPro" id="IPR036396">
    <property type="entry name" value="Cyt_P450_sf"/>
</dbReference>
<comment type="cofactor">
    <cofactor evidence="1 5">
        <name>heme</name>
        <dbReference type="ChEBI" id="CHEBI:30413"/>
    </cofactor>
</comment>
<sequence length="488" mass="55341">MINITTLSTAVILIYVVYMRFLHPLSKYPGPLLATLTNGYKAYYVYNLRLHEKFLELHMQYGPVVRVGPNHLHLWEGEAIAPIYKGGRKMGKSDFYNAFTAFNPNLFGGTNEDIHSLRRRQLSHGFSQASVQKLEPLIEGQMKVLIDKLRAFAKTGEVFDFKSVLSLYVLDILGEVAFSKPFGVQAKGKSDELHAINDHLLLAGVIGELPFQDLWKTLARMSPVPWMRQLVKSRNNLKEICSRCVNFKINNPSERPDLLKSLVEAVDPESGSRLTEQEINSEAFAVLVAGSHSTSGTMTLLLWHLTHNPDIFAAVTQELHEKLPPLHDNQTSYPIEGLESSLIYTMACVRENFRMNPVFNMPLWRRVGYPGGIDIAGHHIPEGTSVCISNHVLHHNPDIWGADHEEYIPDRWLDENYNKEKGKFLIPFSIGHRMCIGRNLAMTNILKTITTLLMRFDFEPVGKERRVNVRSSGIGEMDGEFLCRVSMK</sequence>
<keyword evidence="2 5" id="KW-0479">Metal-binding</keyword>
<dbReference type="PROSITE" id="PS00086">
    <property type="entry name" value="CYTOCHROME_P450"/>
    <property type="match status" value="1"/>
</dbReference>
<evidence type="ECO:0000256" key="5">
    <source>
        <dbReference type="PIRSR" id="PIRSR602401-1"/>
    </source>
</evidence>
<comment type="similarity">
    <text evidence="6">Belongs to the cytochrome P450 family.</text>
</comment>
<evidence type="ECO:0000313" key="8">
    <source>
        <dbReference type="Proteomes" id="UP001220324"/>
    </source>
</evidence>
<dbReference type="GO" id="GO:0005506">
    <property type="term" value="F:iron ion binding"/>
    <property type="evidence" value="ECO:0007669"/>
    <property type="project" value="InterPro"/>
</dbReference>
<keyword evidence="4 5" id="KW-0408">Iron</keyword>
<evidence type="ECO:0000256" key="1">
    <source>
        <dbReference type="ARBA" id="ARBA00001971"/>
    </source>
</evidence>
<evidence type="ECO:0000256" key="2">
    <source>
        <dbReference type="ARBA" id="ARBA00022723"/>
    </source>
</evidence>
<evidence type="ECO:0000256" key="4">
    <source>
        <dbReference type="ARBA" id="ARBA00023004"/>
    </source>
</evidence>
<keyword evidence="3 6" id="KW-0560">Oxidoreductase</keyword>
<dbReference type="PRINTS" id="PR00463">
    <property type="entry name" value="EP450I"/>
</dbReference>
<dbReference type="PRINTS" id="PR00385">
    <property type="entry name" value="P450"/>
</dbReference>
<dbReference type="GO" id="GO:0043386">
    <property type="term" value="P:mycotoxin biosynthetic process"/>
    <property type="evidence" value="ECO:0007669"/>
    <property type="project" value="UniProtKB-ARBA"/>
</dbReference>
<keyword evidence="8" id="KW-1185">Reference proteome</keyword>
<evidence type="ECO:0000256" key="3">
    <source>
        <dbReference type="ARBA" id="ARBA00023002"/>
    </source>
</evidence>
<evidence type="ECO:0000256" key="6">
    <source>
        <dbReference type="RuleBase" id="RU000461"/>
    </source>
</evidence>
<name>A0AAD6CUI2_9EURO</name>
<reference evidence="7 8" key="1">
    <citation type="journal article" date="2023" name="IMA Fungus">
        <title>Comparative genomic study of the Penicillium genus elucidates a diverse pangenome and 15 lateral gene transfer events.</title>
        <authorList>
            <person name="Petersen C."/>
            <person name="Sorensen T."/>
            <person name="Nielsen M.R."/>
            <person name="Sondergaard T.E."/>
            <person name="Sorensen J.L."/>
            <person name="Fitzpatrick D.A."/>
            <person name="Frisvad J.C."/>
            <person name="Nielsen K.L."/>
        </authorList>
    </citation>
    <scope>NUCLEOTIDE SEQUENCE [LARGE SCALE GENOMIC DNA]</scope>
    <source>
        <strain evidence="7 8">IBT 35679</strain>
    </source>
</reference>
<protein>
    <recommendedName>
        <fullName evidence="9">Cytochrome P450</fullName>
    </recommendedName>
</protein>
<accession>A0AAD6CUI2</accession>
<organism evidence="7 8">
    <name type="scientific">Penicillium frequentans</name>
    <dbReference type="NCBI Taxonomy" id="3151616"/>
    <lineage>
        <taxon>Eukaryota</taxon>
        <taxon>Fungi</taxon>
        <taxon>Dikarya</taxon>
        <taxon>Ascomycota</taxon>
        <taxon>Pezizomycotina</taxon>
        <taxon>Eurotiomycetes</taxon>
        <taxon>Eurotiomycetidae</taxon>
        <taxon>Eurotiales</taxon>
        <taxon>Aspergillaceae</taxon>
        <taxon>Penicillium</taxon>
    </lineage>
</organism>
<proteinExistence type="inferred from homology"/>
<dbReference type="InterPro" id="IPR017972">
    <property type="entry name" value="Cyt_P450_CS"/>
</dbReference>
<dbReference type="GO" id="GO:0020037">
    <property type="term" value="F:heme binding"/>
    <property type="evidence" value="ECO:0007669"/>
    <property type="project" value="InterPro"/>
</dbReference>
<dbReference type="PANTHER" id="PTHR24305:SF103">
    <property type="entry name" value="P450, PUTATIVE (EUROFUNG)-RELATED"/>
    <property type="match status" value="1"/>
</dbReference>
<keyword evidence="6" id="KW-0503">Monooxygenase</keyword>
<keyword evidence="5 6" id="KW-0349">Heme</keyword>
<comment type="caution">
    <text evidence="7">The sequence shown here is derived from an EMBL/GenBank/DDBJ whole genome shotgun (WGS) entry which is preliminary data.</text>
</comment>
<dbReference type="GO" id="GO:0016705">
    <property type="term" value="F:oxidoreductase activity, acting on paired donors, with incorporation or reduction of molecular oxygen"/>
    <property type="evidence" value="ECO:0007669"/>
    <property type="project" value="InterPro"/>
</dbReference>
<dbReference type="Pfam" id="PF00067">
    <property type="entry name" value="p450"/>
    <property type="match status" value="1"/>
</dbReference>
<evidence type="ECO:0008006" key="9">
    <source>
        <dbReference type="Google" id="ProtNLM"/>
    </source>
</evidence>
<dbReference type="InterPro" id="IPR050121">
    <property type="entry name" value="Cytochrome_P450_monoxygenase"/>
</dbReference>
<dbReference type="EMBL" id="JAQIZZ010000006">
    <property type="protein sequence ID" value="KAJ5538710.1"/>
    <property type="molecule type" value="Genomic_DNA"/>
</dbReference>
<dbReference type="Gene3D" id="1.10.630.10">
    <property type="entry name" value="Cytochrome P450"/>
    <property type="match status" value="1"/>
</dbReference>
<dbReference type="PANTHER" id="PTHR24305">
    <property type="entry name" value="CYTOCHROME P450"/>
    <property type="match status" value="1"/>
</dbReference>
<dbReference type="GO" id="GO:0004497">
    <property type="term" value="F:monooxygenase activity"/>
    <property type="evidence" value="ECO:0007669"/>
    <property type="project" value="UniProtKB-KW"/>
</dbReference>
<dbReference type="AlphaFoldDB" id="A0AAD6CUI2"/>